<keyword evidence="5" id="KW-1185">Reference proteome</keyword>
<dbReference type="InterPro" id="IPR052376">
    <property type="entry name" value="Oxidative_Scav/Glycosyltrans"/>
</dbReference>
<dbReference type="InterPro" id="IPR003743">
    <property type="entry name" value="Zf-RING_7"/>
</dbReference>
<dbReference type="PANTHER" id="PTHR39082">
    <property type="entry name" value="PHOSPHOLIPASE C-BETA-2-RELATED"/>
    <property type="match status" value="1"/>
</dbReference>
<organism evidence="4 5">
    <name type="scientific">Arthrobacter alpinus</name>
    <dbReference type="NCBI Taxonomy" id="656366"/>
    <lineage>
        <taxon>Bacteria</taxon>
        <taxon>Bacillati</taxon>
        <taxon>Actinomycetota</taxon>
        <taxon>Actinomycetes</taxon>
        <taxon>Micrococcales</taxon>
        <taxon>Micrococcaceae</taxon>
        <taxon>Arthrobacter</taxon>
    </lineage>
</organism>
<name>A0A0M4RNW5_9MICC</name>
<dbReference type="PATRIC" id="fig|656366.3.peg.1976"/>
<evidence type="ECO:0000259" key="3">
    <source>
        <dbReference type="Pfam" id="PF24481"/>
    </source>
</evidence>
<dbReference type="Proteomes" id="UP000062833">
    <property type="component" value="Chromosome"/>
</dbReference>
<feature type="domain" description="CT398-like coiled coil hairpin" evidence="3">
    <location>
        <begin position="15"/>
        <end position="194"/>
    </location>
</feature>
<feature type="domain" description="C4-type zinc ribbon" evidence="2">
    <location>
        <begin position="205"/>
        <end position="238"/>
    </location>
</feature>
<evidence type="ECO:0000259" key="2">
    <source>
        <dbReference type="Pfam" id="PF02591"/>
    </source>
</evidence>
<dbReference type="InterPro" id="IPR056003">
    <property type="entry name" value="CT398_CC_hairpin"/>
</dbReference>
<dbReference type="Pfam" id="PF02591">
    <property type="entry name" value="Zn_ribbon_9"/>
    <property type="match status" value="1"/>
</dbReference>
<dbReference type="RefSeq" id="WP_062006957.1">
    <property type="nucleotide sequence ID" value="NZ_CP012677.1"/>
</dbReference>
<dbReference type="GO" id="GO:0003677">
    <property type="term" value="F:DNA binding"/>
    <property type="evidence" value="ECO:0007669"/>
    <property type="project" value="UniProtKB-KW"/>
</dbReference>
<keyword evidence="1" id="KW-0175">Coiled coil</keyword>
<dbReference type="Gene3D" id="1.10.287.1490">
    <property type="match status" value="1"/>
</dbReference>
<dbReference type="Pfam" id="PF24481">
    <property type="entry name" value="CT398_CC"/>
    <property type="match status" value="1"/>
</dbReference>
<evidence type="ECO:0000313" key="5">
    <source>
        <dbReference type="Proteomes" id="UP000062833"/>
    </source>
</evidence>
<dbReference type="EMBL" id="CP012677">
    <property type="protein sequence ID" value="ALE92433.1"/>
    <property type="molecule type" value="Genomic_DNA"/>
</dbReference>
<proteinExistence type="predicted"/>
<dbReference type="OrthoDB" id="9784388at2"/>
<accession>A0A0M4RNW5</accession>
<sequence>MAKAAPSEQMRLLDLQVLDSKLRALDVQAKGLKDDPRLPDLHAGVTVAKSDLVVLDTAVSDAARKLTKAEDDVAQVAARIAKDEAKLNSGTGLSKDLMALQSDIESLTKRRGELEDVELELMESSDEASSRQAAQQALVAQMQTVLDEVVSEIRGKLGALRMERDATAQERAELAATFDPALLAAYDRTLNKYGVGAARLFHGTSEGSGMQLSPGDLADLKNAAEDDVVFCPDSGAILVRSSEWG</sequence>
<evidence type="ECO:0000256" key="1">
    <source>
        <dbReference type="SAM" id="Coils"/>
    </source>
</evidence>
<dbReference type="AlphaFoldDB" id="A0A0M4RNW5"/>
<dbReference type="PANTHER" id="PTHR39082:SF1">
    <property type="entry name" value="SCAVENGER RECEPTOR CLASS A MEMBER 3"/>
    <property type="match status" value="1"/>
</dbReference>
<protein>
    <submittedName>
        <fullName evidence="4">DNA-binding protein</fullName>
    </submittedName>
</protein>
<gene>
    <name evidence="4" type="ORF">AOC05_09100</name>
</gene>
<dbReference type="KEGG" id="aaq:AOC05_09100"/>
<keyword evidence="4" id="KW-0238">DNA-binding</keyword>
<feature type="coiled-coil region" evidence="1">
    <location>
        <begin position="59"/>
        <end position="117"/>
    </location>
</feature>
<evidence type="ECO:0000313" key="4">
    <source>
        <dbReference type="EMBL" id="ALE92433.1"/>
    </source>
</evidence>
<reference evidence="5" key="1">
    <citation type="submission" date="2015-09" db="EMBL/GenBank/DDBJ databases">
        <title>Complete genome of Arthrobacter alpinus strain R3.8.</title>
        <authorList>
            <person name="See-Too W.S."/>
            <person name="Chan K.G."/>
        </authorList>
    </citation>
    <scope>NUCLEOTIDE SEQUENCE [LARGE SCALE GENOMIC DNA]</scope>
    <source>
        <strain evidence="5">R3.8</strain>
    </source>
</reference>
<dbReference type="SUPFAM" id="SSF57997">
    <property type="entry name" value="Tropomyosin"/>
    <property type="match status" value="1"/>
</dbReference>